<organism evidence="9 10">
    <name type="scientific">Candidatus Sysuiplasma superficiale</name>
    <dbReference type="NCBI Taxonomy" id="2823368"/>
    <lineage>
        <taxon>Archaea</taxon>
        <taxon>Methanobacteriati</taxon>
        <taxon>Thermoplasmatota</taxon>
        <taxon>Thermoplasmata</taxon>
        <taxon>Candidatus Sysuiplasmatales</taxon>
        <taxon>Candidatus Sysuiplasmataceae</taxon>
        <taxon>Candidatus Sysuiplasma</taxon>
    </lineage>
</organism>
<accession>A0A8J7YT65</accession>
<dbReference type="HAMAP" id="MF_00216">
    <property type="entry name" value="aIF_1A"/>
    <property type="match status" value="1"/>
</dbReference>
<dbReference type="PROSITE" id="PS50832">
    <property type="entry name" value="S1_IF1_TYPE"/>
    <property type="match status" value="1"/>
</dbReference>
<sequence length="91" mass="10491">MRVPLPRRNNGEMLAVADQLLGGSRIRVQCADGKARMGRIPGKIKKKMWIREGDLVIVKPWDFQEDKADILYRYTKTQSSYLSRRKMIPSG</sequence>
<dbReference type="Proteomes" id="UP000716004">
    <property type="component" value="Unassembled WGS sequence"/>
</dbReference>
<dbReference type="GO" id="GO:0003743">
    <property type="term" value="F:translation initiation factor activity"/>
    <property type="evidence" value="ECO:0007669"/>
    <property type="project" value="UniProtKB-UniRule"/>
</dbReference>
<dbReference type="InterPro" id="IPR001253">
    <property type="entry name" value="TIF_eIF-1A"/>
</dbReference>
<evidence type="ECO:0000313" key="9">
    <source>
        <dbReference type="EMBL" id="MBX8631705.1"/>
    </source>
</evidence>
<evidence type="ECO:0000256" key="2">
    <source>
        <dbReference type="ARBA" id="ARBA00022540"/>
    </source>
</evidence>
<keyword evidence="2 5" id="KW-0396">Initiation factor</keyword>
<feature type="domain" description="S1-like" evidence="8">
    <location>
        <begin position="1"/>
        <end position="75"/>
    </location>
</feature>
<evidence type="ECO:0000313" key="10">
    <source>
        <dbReference type="Proteomes" id="UP000716004"/>
    </source>
</evidence>
<evidence type="ECO:0000256" key="5">
    <source>
        <dbReference type="PROSITE-ProRule" id="PRU00181"/>
    </source>
</evidence>
<dbReference type="PROSITE" id="PS01262">
    <property type="entry name" value="IF1A"/>
    <property type="match status" value="1"/>
</dbReference>
<dbReference type="NCBIfam" id="NF003085">
    <property type="entry name" value="PRK04012.1-5"/>
    <property type="match status" value="1"/>
</dbReference>
<comment type="caution">
    <text evidence="9">The sequence shown here is derived from an EMBL/GenBank/DDBJ whole genome shotgun (WGS) entry which is preliminary data.</text>
</comment>
<dbReference type="InterPro" id="IPR012340">
    <property type="entry name" value="NA-bd_OB-fold"/>
</dbReference>
<dbReference type="Pfam" id="PF01176">
    <property type="entry name" value="eIF-1a"/>
    <property type="match status" value="1"/>
</dbReference>
<comment type="function">
    <text evidence="4 7">Seems to be required for maximal rate of protein biosynthesis. Enhances ribosome dissociation into subunits and stabilizes the binding of the initiator Met-tRNA(I) to 40 S ribosomal subunits.</text>
</comment>
<reference evidence="9" key="1">
    <citation type="submission" date="2021-04" db="EMBL/GenBank/DDBJ databases">
        <title>Genomic insights into ecological role and evolution of a novel Thermoplasmata order Candidatus Sysuiplasmatales.</title>
        <authorList>
            <person name="Yuan Y."/>
        </authorList>
    </citation>
    <scope>NUCLEOTIDE SEQUENCE</scope>
    <source>
        <strain evidence="9">YP2-bin.285</strain>
    </source>
</reference>
<dbReference type="AlphaFoldDB" id="A0A8J7YT65"/>
<gene>
    <name evidence="9" type="primary">eif1A</name>
    <name evidence="9" type="ORF">J9259_04190</name>
</gene>
<evidence type="ECO:0000256" key="7">
    <source>
        <dbReference type="RuleBase" id="RU004365"/>
    </source>
</evidence>
<dbReference type="InterPro" id="IPR018104">
    <property type="entry name" value="TIF_eIF-1A_CS"/>
</dbReference>
<proteinExistence type="inferred from homology"/>
<dbReference type="CDD" id="cd05793">
    <property type="entry name" value="S1_IF1A"/>
    <property type="match status" value="1"/>
</dbReference>
<comment type="similarity">
    <text evidence="1 6">Belongs to the eIF-1A family.</text>
</comment>
<dbReference type="InterPro" id="IPR006196">
    <property type="entry name" value="RNA-binding_domain_S1_IF1"/>
</dbReference>
<dbReference type="PANTHER" id="PTHR21668">
    <property type="entry name" value="EIF-1A"/>
    <property type="match status" value="1"/>
</dbReference>
<feature type="non-terminal residue" evidence="9">
    <location>
        <position position="91"/>
    </location>
</feature>
<evidence type="ECO:0000256" key="1">
    <source>
        <dbReference type="ARBA" id="ARBA00007392"/>
    </source>
</evidence>
<evidence type="ECO:0000256" key="6">
    <source>
        <dbReference type="RuleBase" id="RU004364"/>
    </source>
</evidence>
<dbReference type="EMBL" id="JAGVSJ010000008">
    <property type="protein sequence ID" value="MBX8631705.1"/>
    <property type="molecule type" value="Genomic_DNA"/>
</dbReference>
<protein>
    <submittedName>
        <fullName evidence="9">Translation initiation factor eIF-1A</fullName>
    </submittedName>
</protein>
<evidence type="ECO:0000259" key="8">
    <source>
        <dbReference type="PROSITE" id="PS50832"/>
    </source>
</evidence>
<keyword evidence="3 5" id="KW-0648">Protein biosynthesis</keyword>
<name>A0A8J7YT65_9ARCH</name>
<evidence type="ECO:0000256" key="4">
    <source>
        <dbReference type="ARBA" id="ARBA00025502"/>
    </source>
</evidence>
<evidence type="ECO:0000256" key="3">
    <source>
        <dbReference type="ARBA" id="ARBA00022917"/>
    </source>
</evidence>
<dbReference type="NCBIfam" id="NF003084">
    <property type="entry name" value="PRK04012.1-3"/>
    <property type="match status" value="1"/>
</dbReference>
<dbReference type="SMART" id="SM00652">
    <property type="entry name" value="eIF1a"/>
    <property type="match status" value="1"/>
</dbReference>
<dbReference type="NCBIfam" id="TIGR00523">
    <property type="entry name" value="eIF-1A"/>
    <property type="match status" value="1"/>
</dbReference>
<dbReference type="Gene3D" id="2.40.50.140">
    <property type="entry name" value="Nucleic acid-binding proteins"/>
    <property type="match status" value="1"/>
</dbReference>
<dbReference type="GO" id="GO:0003723">
    <property type="term" value="F:RNA binding"/>
    <property type="evidence" value="ECO:0007669"/>
    <property type="project" value="InterPro"/>
</dbReference>
<dbReference type="SUPFAM" id="SSF50249">
    <property type="entry name" value="Nucleic acid-binding proteins"/>
    <property type="match status" value="1"/>
</dbReference>